<feature type="non-terminal residue" evidence="2">
    <location>
        <position position="1"/>
    </location>
</feature>
<dbReference type="Proteomes" id="UP000244855">
    <property type="component" value="Unassembled WGS sequence"/>
</dbReference>
<feature type="compositionally biased region" description="Polar residues" evidence="1">
    <location>
        <begin position="1"/>
        <end position="10"/>
    </location>
</feature>
<sequence>PPLNLSNRTIPNRRHLPNPPLPDGRRKTVHRLNVLQGPLPPTLHNLHQPPRHHDHPPLPQRKHKLHRCSRSNTAPSLHYAKHNRNHFRTPQRRRQNPHKRQYREHGITHRRHERRRADNLQACTLRRQSE</sequence>
<gene>
    <name evidence="2" type="ORF">DM02DRAFT_567658</name>
</gene>
<evidence type="ECO:0000313" key="3">
    <source>
        <dbReference type="Proteomes" id="UP000244855"/>
    </source>
</evidence>
<feature type="region of interest" description="Disordered" evidence="1">
    <location>
        <begin position="1"/>
        <end position="114"/>
    </location>
</feature>
<dbReference type="EMBL" id="KZ805431">
    <property type="protein sequence ID" value="PVH97670.1"/>
    <property type="molecule type" value="Genomic_DNA"/>
</dbReference>
<proteinExistence type="predicted"/>
<name>A0A2V1DHR3_9PLEO</name>
<protein>
    <submittedName>
        <fullName evidence="2">Uncharacterized protein</fullName>
    </submittedName>
</protein>
<feature type="compositionally biased region" description="Basic residues" evidence="1">
    <location>
        <begin position="49"/>
        <end position="69"/>
    </location>
</feature>
<evidence type="ECO:0000256" key="1">
    <source>
        <dbReference type="SAM" id="MobiDB-lite"/>
    </source>
</evidence>
<dbReference type="AlphaFoldDB" id="A0A2V1DHR3"/>
<reference evidence="2 3" key="1">
    <citation type="journal article" date="2018" name="Sci. Rep.">
        <title>Comparative genomics provides insights into the lifestyle and reveals functional heterogeneity of dark septate endophytic fungi.</title>
        <authorList>
            <person name="Knapp D.G."/>
            <person name="Nemeth J.B."/>
            <person name="Barry K."/>
            <person name="Hainaut M."/>
            <person name="Henrissat B."/>
            <person name="Johnson J."/>
            <person name="Kuo A."/>
            <person name="Lim J.H.P."/>
            <person name="Lipzen A."/>
            <person name="Nolan M."/>
            <person name="Ohm R.A."/>
            <person name="Tamas L."/>
            <person name="Grigoriev I.V."/>
            <person name="Spatafora J.W."/>
            <person name="Nagy L.G."/>
            <person name="Kovacs G.M."/>
        </authorList>
    </citation>
    <scope>NUCLEOTIDE SEQUENCE [LARGE SCALE GENOMIC DNA]</scope>
    <source>
        <strain evidence="2 3">DSE2036</strain>
    </source>
</reference>
<feature type="compositionally biased region" description="Basic residues" evidence="1">
    <location>
        <begin position="79"/>
        <end position="114"/>
    </location>
</feature>
<organism evidence="2 3">
    <name type="scientific">Periconia macrospinosa</name>
    <dbReference type="NCBI Taxonomy" id="97972"/>
    <lineage>
        <taxon>Eukaryota</taxon>
        <taxon>Fungi</taxon>
        <taxon>Dikarya</taxon>
        <taxon>Ascomycota</taxon>
        <taxon>Pezizomycotina</taxon>
        <taxon>Dothideomycetes</taxon>
        <taxon>Pleosporomycetidae</taxon>
        <taxon>Pleosporales</taxon>
        <taxon>Massarineae</taxon>
        <taxon>Periconiaceae</taxon>
        <taxon>Periconia</taxon>
    </lineage>
</organism>
<keyword evidence="3" id="KW-1185">Reference proteome</keyword>
<evidence type="ECO:0000313" key="2">
    <source>
        <dbReference type="EMBL" id="PVH97670.1"/>
    </source>
</evidence>
<accession>A0A2V1DHR3</accession>